<dbReference type="InterPro" id="IPR011991">
    <property type="entry name" value="ArsR-like_HTH"/>
</dbReference>
<keyword evidence="1" id="KW-0805">Transcription regulation</keyword>
<keyword evidence="2" id="KW-0238">DNA-binding</keyword>
<dbReference type="GO" id="GO:0003677">
    <property type="term" value="F:DNA binding"/>
    <property type="evidence" value="ECO:0007669"/>
    <property type="project" value="UniProtKB-KW"/>
</dbReference>
<feature type="domain" description="HTH iclR-type" evidence="4">
    <location>
        <begin position="4"/>
        <end position="63"/>
    </location>
</feature>
<comment type="caution">
    <text evidence="6">The sequence shown here is derived from an EMBL/GenBank/DDBJ whole genome shotgun (WGS) entry which is preliminary data.</text>
</comment>
<dbReference type="InterPro" id="IPR036390">
    <property type="entry name" value="WH_DNA-bd_sf"/>
</dbReference>
<dbReference type="HOGENOM" id="CLU_062618_4_1_9"/>
<dbReference type="InterPro" id="IPR050707">
    <property type="entry name" value="HTH_MetabolicPath_Reg"/>
</dbReference>
<sequence>MNMVQSIERGIEILKLLEAGPLGVTELANATALPKTTVHRLLKTFEAHHWVEFNGAKKYQLSWGVLPMAKSFLTSLDVRAIAQPYMVAIRDQLQQSVNLFLAQGDYRICIERVAADKPLRHDIKIGTVYPIFKGAAGKIFGAYLGDFNDTDMSAGESAQIRHDGYVVTRGNRVPDAASIAVPIFSFGNKLEAVMTISGPIGDYTEERVKEYLSVVMALGQTISKQMGATL</sequence>
<organism evidence="6 7">
    <name type="scientific">Veillonella dispar ATCC 17748</name>
    <dbReference type="NCBI Taxonomy" id="546273"/>
    <lineage>
        <taxon>Bacteria</taxon>
        <taxon>Bacillati</taxon>
        <taxon>Bacillota</taxon>
        <taxon>Negativicutes</taxon>
        <taxon>Veillonellales</taxon>
        <taxon>Veillonellaceae</taxon>
        <taxon>Veillonella</taxon>
    </lineage>
</organism>
<dbReference type="Gene3D" id="3.30.450.40">
    <property type="match status" value="2"/>
</dbReference>
<dbReference type="InterPro" id="IPR029016">
    <property type="entry name" value="GAF-like_dom_sf"/>
</dbReference>
<dbReference type="eggNOG" id="COG1414">
    <property type="taxonomic scope" value="Bacteria"/>
</dbReference>
<feature type="domain" description="IclR-ED" evidence="5">
    <location>
        <begin position="64"/>
        <end position="228"/>
    </location>
</feature>
<evidence type="ECO:0000256" key="3">
    <source>
        <dbReference type="ARBA" id="ARBA00023163"/>
    </source>
</evidence>
<keyword evidence="7" id="KW-1185">Reference proteome</keyword>
<protein>
    <submittedName>
        <fullName evidence="6">IclR helix-turn-helix domain protein</fullName>
    </submittedName>
</protein>
<dbReference type="PANTHER" id="PTHR30136:SF35">
    <property type="entry name" value="HTH-TYPE TRANSCRIPTIONAL REGULATOR RV1719"/>
    <property type="match status" value="1"/>
</dbReference>
<accession>C4FMU5</accession>
<gene>
    <name evidence="6" type="ORF">VEIDISOL_00100</name>
</gene>
<dbReference type="SMART" id="SM00346">
    <property type="entry name" value="HTH_ICLR"/>
    <property type="match status" value="1"/>
</dbReference>
<evidence type="ECO:0000313" key="6">
    <source>
        <dbReference type="EMBL" id="EEP66037.1"/>
    </source>
</evidence>
<dbReference type="GO" id="GO:0045892">
    <property type="term" value="P:negative regulation of DNA-templated transcription"/>
    <property type="evidence" value="ECO:0007669"/>
    <property type="project" value="TreeGrafter"/>
</dbReference>
<proteinExistence type="predicted"/>
<evidence type="ECO:0000313" key="7">
    <source>
        <dbReference type="Proteomes" id="UP000003529"/>
    </source>
</evidence>
<evidence type="ECO:0000259" key="4">
    <source>
        <dbReference type="PROSITE" id="PS51077"/>
    </source>
</evidence>
<dbReference type="GO" id="GO:0003700">
    <property type="term" value="F:DNA-binding transcription factor activity"/>
    <property type="evidence" value="ECO:0007669"/>
    <property type="project" value="TreeGrafter"/>
</dbReference>
<dbReference type="AlphaFoldDB" id="C4FMU5"/>
<dbReference type="InterPro" id="IPR005471">
    <property type="entry name" value="Tscrpt_reg_IclR_N"/>
</dbReference>
<dbReference type="PROSITE" id="PS51078">
    <property type="entry name" value="ICLR_ED"/>
    <property type="match status" value="1"/>
</dbReference>
<dbReference type="Pfam" id="PF01614">
    <property type="entry name" value="IclR_C"/>
    <property type="match status" value="2"/>
</dbReference>
<dbReference type="PANTHER" id="PTHR30136">
    <property type="entry name" value="HELIX-TURN-HELIX TRANSCRIPTIONAL REGULATOR, ICLR FAMILY"/>
    <property type="match status" value="1"/>
</dbReference>
<evidence type="ECO:0000256" key="1">
    <source>
        <dbReference type="ARBA" id="ARBA00023015"/>
    </source>
</evidence>
<dbReference type="PROSITE" id="PS51077">
    <property type="entry name" value="HTH_ICLR"/>
    <property type="match status" value="1"/>
</dbReference>
<dbReference type="Gene3D" id="1.10.10.10">
    <property type="entry name" value="Winged helix-like DNA-binding domain superfamily/Winged helix DNA-binding domain"/>
    <property type="match status" value="1"/>
</dbReference>
<reference evidence="6" key="1">
    <citation type="submission" date="2009-04" db="EMBL/GenBank/DDBJ databases">
        <authorList>
            <person name="Weinstock G."/>
            <person name="Sodergren E."/>
            <person name="Clifton S."/>
            <person name="Fulton L."/>
            <person name="Fulton B."/>
            <person name="Courtney L."/>
            <person name="Fronick C."/>
            <person name="Harrison M."/>
            <person name="Strong C."/>
            <person name="Farmer C."/>
            <person name="Delahaunty K."/>
            <person name="Markovic C."/>
            <person name="Hall O."/>
            <person name="Minx P."/>
            <person name="Tomlinson C."/>
            <person name="Mitreva M."/>
            <person name="Nelson J."/>
            <person name="Hou S."/>
            <person name="Wollam A."/>
            <person name="Pepin K.H."/>
            <person name="Johnson M."/>
            <person name="Bhonagiri V."/>
            <person name="Nash W.E."/>
            <person name="Warren W."/>
            <person name="Chinwalla A."/>
            <person name="Mardis E.R."/>
            <person name="Wilson R.K."/>
        </authorList>
    </citation>
    <scope>NUCLEOTIDE SEQUENCE [LARGE SCALE GENOMIC DNA]</scope>
    <source>
        <strain evidence="6">ATCC 17748</strain>
    </source>
</reference>
<dbReference type="EMBL" id="ACIK02000004">
    <property type="protein sequence ID" value="EEP66037.1"/>
    <property type="molecule type" value="Genomic_DNA"/>
</dbReference>
<dbReference type="Proteomes" id="UP000003529">
    <property type="component" value="Unassembled WGS sequence"/>
</dbReference>
<dbReference type="InterPro" id="IPR014757">
    <property type="entry name" value="Tscrpt_reg_IclR_C"/>
</dbReference>
<dbReference type="SUPFAM" id="SSF46785">
    <property type="entry name" value="Winged helix' DNA-binding domain"/>
    <property type="match status" value="1"/>
</dbReference>
<evidence type="ECO:0000256" key="2">
    <source>
        <dbReference type="ARBA" id="ARBA00023125"/>
    </source>
</evidence>
<dbReference type="CDD" id="cd00090">
    <property type="entry name" value="HTH_ARSR"/>
    <property type="match status" value="1"/>
</dbReference>
<keyword evidence="3" id="KW-0804">Transcription</keyword>
<dbReference type="Pfam" id="PF09339">
    <property type="entry name" value="HTH_IclR"/>
    <property type="match status" value="1"/>
</dbReference>
<evidence type="ECO:0000259" key="5">
    <source>
        <dbReference type="PROSITE" id="PS51078"/>
    </source>
</evidence>
<dbReference type="InterPro" id="IPR036388">
    <property type="entry name" value="WH-like_DNA-bd_sf"/>
</dbReference>
<name>C4FMU5_9FIRM</name>
<dbReference type="SUPFAM" id="SSF55781">
    <property type="entry name" value="GAF domain-like"/>
    <property type="match status" value="1"/>
</dbReference>